<dbReference type="InterPro" id="IPR023576">
    <property type="entry name" value="UbiE/COQ5_MeTrFase_CS"/>
</dbReference>
<name>A0A328VGL6_9CHLR</name>
<proteinExistence type="predicted"/>
<dbReference type="PANTHER" id="PTHR43591:SF24">
    <property type="entry name" value="2-METHOXY-6-POLYPRENYL-1,4-BENZOQUINOL METHYLASE, MITOCHONDRIAL"/>
    <property type="match status" value="1"/>
</dbReference>
<keyword evidence="7" id="KW-1185">Reference proteome</keyword>
<accession>A0A328VGL6</accession>
<evidence type="ECO:0000256" key="2">
    <source>
        <dbReference type="ARBA" id="ARBA00022679"/>
    </source>
</evidence>
<feature type="domain" description="Methyltransferase" evidence="5">
    <location>
        <begin position="91"/>
        <end position="182"/>
    </location>
</feature>
<sequence length="312" mass="34366">MGLLHKLLAGRQARVRVALTPSPDTPATATTHTSPEGSPLLTQRQYLADVPYVLPKDPLEDQRLNYQHHALYRTLSNHYLAPLSPESTRTILDVGTGTGIWAFEMQALFPHALVVGVDVSLQSLPQPVPPTCVFVRANVLEGLPFPDGQFTYTHQRLLVAAIPAQAWPGVVRELVRVTRPGGWIELLELSDGIQPAGPATRRLLDWFTSISRQLGFEMAVLRQLGELLQQAGCVDVTSHDIPVPLGHWAGAAGQLLLTDVLHGLDALKDSYCARTNTPPAVVDQMLREAAKEWEQQQARYVFHAAYGRRPQP</sequence>
<evidence type="ECO:0000256" key="4">
    <source>
        <dbReference type="SAM" id="MobiDB-lite"/>
    </source>
</evidence>
<gene>
    <name evidence="6" type="ORF">A4R35_02140</name>
</gene>
<feature type="region of interest" description="Disordered" evidence="4">
    <location>
        <begin position="19"/>
        <end position="38"/>
    </location>
</feature>
<comment type="caution">
    <text evidence="6">The sequence shown here is derived from an EMBL/GenBank/DDBJ whole genome shotgun (WGS) entry which is preliminary data.</text>
</comment>
<evidence type="ECO:0000256" key="3">
    <source>
        <dbReference type="ARBA" id="ARBA00022691"/>
    </source>
</evidence>
<reference evidence="6 7" key="1">
    <citation type="submission" date="2016-08" db="EMBL/GenBank/DDBJ databases">
        <title>Analysis of Carbohydrate Active Enzymes in Thermogemmatispora T81 Reveals Carbohydrate Degradation Ability.</title>
        <authorList>
            <person name="Tomazini A."/>
            <person name="Lal S."/>
            <person name="Stott M."/>
            <person name="Henrissat B."/>
            <person name="Polikarpov I."/>
            <person name="Sparling R."/>
            <person name="Levin D.B."/>
        </authorList>
    </citation>
    <scope>NUCLEOTIDE SEQUENCE [LARGE SCALE GENOMIC DNA]</scope>
    <source>
        <strain evidence="6 7">T81</strain>
    </source>
</reference>
<dbReference type="PANTHER" id="PTHR43591">
    <property type="entry name" value="METHYLTRANSFERASE"/>
    <property type="match status" value="1"/>
</dbReference>
<dbReference type="EMBL" id="MCIF01000002">
    <property type="protein sequence ID" value="RAQ94314.1"/>
    <property type="molecule type" value="Genomic_DNA"/>
</dbReference>
<dbReference type="AlphaFoldDB" id="A0A328VGL6"/>
<dbReference type="InterPro" id="IPR029063">
    <property type="entry name" value="SAM-dependent_MTases_sf"/>
</dbReference>
<dbReference type="Gene3D" id="3.40.50.150">
    <property type="entry name" value="Vaccinia Virus protein VP39"/>
    <property type="match status" value="1"/>
</dbReference>
<dbReference type="GO" id="GO:0008168">
    <property type="term" value="F:methyltransferase activity"/>
    <property type="evidence" value="ECO:0007669"/>
    <property type="project" value="UniProtKB-KW"/>
</dbReference>
<evidence type="ECO:0000313" key="6">
    <source>
        <dbReference type="EMBL" id="RAQ94314.1"/>
    </source>
</evidence>
<dbReference type="SUPFAM" id="SSF53335">
    <property type="entry name" value="S-adenosyl-L-methionine-dependent methyltransferases"/>
    <property type="match status" value="1"/>
</dbReference>
<keyword evidence="1" id="KW-0489">Methyltransferase</keyword>
<evidence type="ECO:0000256" key="1">
    <source>
        <dbReference type="ARBA" id="ARBA00022603"/>
    </source>
</evidence>
<keyword evidence="3" id="KW-0949">S-adenosyl-L-methionine</keyword>
<dbReference type="OrthoDB" id="150624at2"/>
<feature type="compositionally biased region" description="Low complexity" evidence="4">
    <location>
        <begin position="20"/>
        <end position="35"/>
    </location>
</feature>
<dbReference type="PROSITE" id="PS01184">
    <property type="entry name" value="UBIE_2"/>
    <property type="match status" value="1"/>
</dbReference>
<dbReference type="RefSeq" id="WP_112426113.1">
    <property type="nucleotide sequence ID" value="NZ_MCIF01000002.1"/>
</dbReference>
<evidence type="ECO:0000259" key="5">
    <source>
        <dbReference type="Pfam" id="PF13649"/>
    </source>
</evidence>
<organism evidence="6 7">
    <name type="scientific">Thermogemmatispora tikiterensis</name>
    <dbReference type="NCBI Taxonomy" id="1825093"/>
    <lineage>
        <taxon>Bacteria</taxon>
        <taxon>Bacillati</taxon>
        <taxon>Chloroflexota</taxon>
        <taxon>Ktedonobacteria</taxon>
        <taxon>Thermogemmatisporales</taxon>
        <taxon>Thermogemmatisporaceae</taxon>
        <taxon>Thermogemmatispora</taxon>
    </lineage>
</organism>
<dbReference type="Proteomes" id="UP000248706">
    <property type="component" value="Unassembled WGS sequence"/>
</dbReference>
<dbReference type="CDD" id="cd02440">
    <property type="entry name" value="AdoMet_MTases"/>
    <property type="match status" value="1"/>
</dbReference>
<keyword evidence="2" id="KW-0808">Transferase</keyword>
<evidence type="ECO:0000313" key="7">
    <source>
        <dbReference type="Proteomes" id="UP000248706"/>
    </source>
</evidence>
<dbReference type="Pfam" id="PF13649">
    <property type="entry name" value="Methyltransf_25"/>
    <property type="match status" value="1"/>
</dbReference>
<protein>
    <recommendedName>
        <fullName evidence="5">Methyltransferase domain-containing protein</fullName>
    </recommendedName>
</protein>
<dbReference type="GO" id="GO:0032259">
    <property type="term" value="P:methylation"/>
    <property type="evidence" value="ECO:0007669"/>
    <property type="project" value="UniProtKB-KW"/>
</dbReference>
<dbReference type="InterPro" id="IPR041698">
    <property type="entry name" value="Methyltransf_25"/>
</dbReference>